<organism evidence="1 2">
    <name type="scientific">Faecalibacillus intestinalis</name>
    <dbReference type="NCBI Taxonomy" id="1982626"/>
    <lineage>
        <taxon>Bacteria</taxon>
        <taxon>Bacillati</taxon>
        <taxon>Bacillota</taxon>
        <taxon>Erysipelotrichia</taxon>
        <taxon>Erysipelotrichales</taxon>
        <taxon>Coprobacillaceae</taxon>
        <taxon>Faecalibacillus</taxon>
    </lineage>
</organism>
<name>A0A2T3G5Q7_9FIRM</name>
<dbReference type="Proteomes" id="UP000240974">
    <property type="component" value="Unassembled WGS sequence"/>
</dbReference>
<dbReference type="InterPro" id="IPR054199">
    <property type="entry name" value="DUF6904"/>
</dbReference>
<evidence type="ECO:0000313" key="2">
    <source>
        <dbReference type="Proteomes" id="UP000240974"/>
    </source>
</evidence>
<keyword evidence="2" id="KW-1185">Reference proteome</keyword>
<sequence length="255" mass="29842">MIYVKATKHLTGVTIQGDLDDFNDLVSAIYRMTGTSEEVGDLYEGVKNRLLGLCYDIRHAYMGDRDIVLKDNVLGSNIKEEFGIHECNQNIYYSVNILYPEAIFLALAVPDMFVYSKGYYGKRDQYNQEYKMINSYSNYFKDKALLSLLSSSIYQSLEEVIGSDEFNKLYSLINKENPDYVDYVTLYIDQCNLDLIKTQIVQRKDKLIDITRNFIKNNKEYKNIEKRIKAYAHKHQISIDQIEDVNIEYPEVIEW</sequence>
<dbReference type="AlphaFoldDB" id="A0A2T3G5Q7"/>
<comment type="caution">
    <text evidence="1">The sequence shown here is derived from an EMBL/GenBank/DDBJ whole genome shotgun (WGS) entry which is preliminary data.</text>
</comment>
<protein>
    <submittedName>
        <fullName evidence="1">Uncharacterized protein</fullName>
    </submittedName>
</protein>
<dbReference type="EMBL" id="PYLQ01000002">
    <property type="protein sequence ID" value="PST42848.1"/>
    <property type="molecule type" value="Genomic_DNA"/>
</dbReference>
<gene>
    <name evidence="1" type="ORF">C7U54_01540</name>
</gene>
<proteinExistence type="predicted"/>
<reference evidence="1 2" key="1">
    <citation type="journal article" date="2019" name="Int. J. Syst. Evol. Microbiol.">
        <title>Faecalibacillus intestinalis gen. nov., sp. nov. and Faecalibacillus faecis sp. nov., isolated from human faeces.</title>
        <authorList>
            <person name="Seo B."/>
            <person name="Jeon K."/>
            <person name="Baek I."/>
            <person name="Lee Y.M."/>
            <person name="Baek K."/>
            <person name="Ko G."/>
        </authorList>
    </citation>
    <scope>NUCLEOTIDE SEQUENCE [LARGE SCALE GENOMIC DNA]</scope>
    <source>
        <strain evidence="1 2">SNUG30099</strain>
    </source>
</reference>
<dbReference type="RefSeq" id="WP_107029068.1">
    <property type="nucleotide sequence ID" value="NZ_PYLQ01000002.1"/>
</dbReference>
<evidence type="ECO:0000313" key="1">
    <source>
        <dbReference type="EMBL" id="PST42848.1"/>
    </source>
</evidence>
<accession>A0A2T3G5Q7</accession>
<dbReference type="Pfam" id="PF21845">
    <property type="entry name" value="DUF6904"/>
    <property type="match status" value="1"/>
</dbReference>